<proteinExistence type="predicted"/>
<feature type="transmembrane region" description="Helical" evidence="1">
    <location>
        <begin position="217"/>
        <end position="237"/>
    </location>
</feature>
<evidence type="ECO:0000256" key="1">
    <source>
        <dbReference type="SAM" id="Phobius"/>
    </source>
</evidence>
<dbReference type="AlphaFoldDB" id="A0AAD7K617"/>
<gene>
    <name evidence="2" type="ORF">B0H16DRAFT_1501638</name>
</gene>
<keyword evidence="3" id="KW-1185">Reference proteome</keyword>
<feature type="transmembrane region" description="Helical" evidence="1">
    <location>
        <begin position="109"/>
        <end position="138"/>
    </location>
</feature>
<evidence type="ECO:0000313" key="3">
    <source>
        <dbReference type="Proteomes" id="UP001215598"/>
    </source>
</evidence>
<comment type="caution">
    <text evidence="2">The sequence shown here is derived from an EMBL/GenBank/DDBJ whole genome shotgun (WGS) entry which is preliminary data.</text>
</comment>
<feature type="transmembrane region" description="Helical" evidence="1">
    <location>
        <begin position="188"/>
        <end position="211"/>
    </location>
</feature>
<dbReference type="Proteomes" id="UP001215598">
    <property type="component" value="Unassembled WGS sequence"/>
</dbReference>
<name>A0AAD7K617_9AGAR</name>
<reference evidence="2" key="1">
    <citation type="submission" date="2023-03" db="EMBL/GenBank/DDBJ databases">
        <title>Massive genome expansion in bonnet fungi (Mycena s.s.) driven by repeated elements and novel gene families across ecological guilds.</title>
        <authorList>
            <consortium name="Lawrence Berkeley National Laboratory"/>
            <person name="Harder C.B."/>
            <person name="Miyauchi S."/>
            <person name="Viragh M."/>
            <person name="Kuo A."/>
            <person name="Thoen E."/>
            <person name="Andreopoulos B."/>
            <person name="Lu D."/>
            <person name="Skrede I."/>
            <person name="Drula E."/>
            <person name="Henrissat B."/>
            <person name="Morin E."/>
            <person name="Kohler A."/>
            <person name="Barry K."/>
            <person name="LaButti K."/>
            <person name="Morin E."/>
            <person name="Salamov A."/>
            <person name="Lipzen A."/>
            <person name="Mereny Z."/>
            <person name="Hegedus B."/>
            <person name="Baldrian P."/>
            <person name="Stursova M."/>
            <person name="Weitz H."/>
            <person name="Taylor A."/>
            <person name="Grigoriev I.V."/>
            <person name="Nagy L.G."/>
            <person name="Martin F."/>
            <person name="Kauserud H."/>
        </authorList>
    </citation>
    <scope>NUCLEOTIDE SEQUENCE</scope>
    <source>
        <strain evidence="2">CBHHK182m</strain>
    </source>
</reference>
<organism evidence="2 3">
    <name type="scientific">Mycena metata</name>
    <dbReference type="NCBI Taxonomy" id="1033252"/>
    <lineage>
        <taxon>Eukaryota</taxon>
        <taxon>Fungi</taxon>
        <taxon>Dikarya</taxon>
        <taxon>Basidiomycota</taxon>
        <taxon>Agaricomycotina</taxon>
        <taxon>Agaricomycetes</taxon>
        <taxon>Agaricomycetidae</taxon>
        <taxon>Agaricales</taxon>
        <taxon>Marasmiineae</taxon>
        <taxon>Mycenaceae</taxon>
        <taxon>Mycena</taxon>
    </lineage>
</organism>
<feature type="transmembrane region" description="Helical" evidence="1">
    <location>
        <begin position="75"/>
        <end position="97"/>
    </location>
</feature>
<sequence length="336" mass="37679">MASEVFGSLVCAICVNIVLYTLEIVMACQLANKLTTYRVWINMYFDTVATIAGCAFLYKFQGSHWGEDDDVQSRYWQFIVCILVISTWATIVAQTFLLERFWRNIRHHLLGTAFAVSLLVIAMLACVASVVVCGYLQWTKAPLLIPFIWVALISNVVVAFGITTVSICQRFAMKTGPGPRKHIIRRAWGAFIETGIPSVIVVILALIAWAAGKHGAFVVGLYFLQARVYSCTMLFALHNPLPARTDVWIEDMVSTSVPQKEQPAPPPLSPDIFLKNDNSNRLGTIPEEKTQGWYNIDLGTQDVEREGLDEEAEDSLKTMVLHRNAAFYQVPDELKR</sequence>
<feature type="transmembrane region" description="Helical" evidence="1">
    <location>
        <begin position="144"/>
        <end position="167"/>
    </location>
</feature>
<feature type="transmembrane region" description="Helical" evidence="1">
    <location>
        <begin position="39"/>
        <end position="60"/>
    </location>
</feature>
<keyword evidence="1" id="KW-1133">Transmembrane helix</keyword>
<feature type="transmembrane region" description="Helical" evidence="1">
    <location>
        <begin position="6"/>
        <end position="27"/>
    </location>
</feature>
<dbReference type="EMBL" id="JARKIB010000006">
    <property type="protein sequence ID" value="KAJ7779142.1"/>
    <property type="molecule type" value="Genomic_DNA"/>
</dbReference>
<evidence type="ECO:0008006" key="4">
    <source>
        <dbReference type="Google" id="ProtNLM"/>
    </source>
</evidence>
<keyword evidence="1" id="KW-0472">Membrane</keyword>
<protein>
    <recommendedName>
        <fullName evidence="4">Transmembrane protein</fullName>
    </recommendedName>
</protein>
<accession>A0AAD7K617</accession>
<evidence type="ECO:0000313" key="2">
    <source>
        <dbReference type="EMBL" id="KAJ7779142.1"/>
    </source>
</evidence>
<keyword evidence="1" id="KW-0812">Transmembrane</keyword>